<accession>M2AFD5</accession>
<dbReference type="Proteomes" id="UP000011529">
    <property type="component" value="Unassembled WGS sequence"/>
</dbReference>
<gene>
    <name evidence="1" type="ORF">RE6C_03434</name>
</gene>
<sequence length="55" mass="6771">MFQTSWKTRSVNQLNQRAQRTDEIASLDATTFLPEVWLRDFRHRLERWTKMQAKF</sequence>
<evidence type="ECO:0000313" key="1">
    <source>
        <dbReference type="EMBL" id="EMB15840.1"/>
    </source>
</evidence>
<protein>
    <submittedName>
        <fullName evidence="1">Uncharacterized protein</fullName>
    </submittedName>
</protein>
<evidence type="ECO:0000313" key="2">
    <source>
        <dbReference type="Proteomes" id="UP000011529"/>
    </source>
</evidence>
<organism evidence="1 2">
    <name type="scientific">Rhodopirellula europaea 6C</name>
    <dbReference type="NCBI Taxonomy" id="1263867"/>
    <lineage>
        <taxon>Bacteria</taxon>
        <taxon>Pseudomonadati</taxon>
        <taxon>Planctomycetota</taxon>
        <taxon>Planctomycetia</taxon>
        <taxon>Pirellulales</taxon>
        <taxon>Pirellulaceae</taxon>
        <taxon>Rhodopirellula</taxon>
    </lineage>
</organism>
<reference evidence="1" key="1">
    <citation type="submission" date="2012-11" db="EMBL/GenBank/DDBJ databases">
        <title>Permanent draft genomes of Rhodopirellula europaea strain SH398 and 6C.</title>
        <authorList>
            <person name="Richter M."/>
            <person name="Richter-Heitmann T."/>
            <person name="Frank C."/>
            <person name="Harder J."/>
            <person name="Glockner F.O."/>
        </authorList>
    </citation>
    <scope>NUCLEOTIDE SEQUENCE</scope>
    <source>
        <strain evidence="1">6C</strain>
    </source>
</reference>
<name>M2AFD5_9BACT</name>
<dbReference type="AlphaFoldDB" id="M2AFD5"/>
<proteinExistence type="predicted"/>
<reference evidence="1" key="2">
    <citation type="journal article" date="2013" name="Mar. Genomics">
        <title>Expression of sulfatases in Rhodopirellula baltica and the diversity of sulfatases in the genus Rhodopirellula.</title>
        <authorList>
            <person name="Wegner C.E."/>
            <person name="Richter-Heitmann T."/>
            <person name="Klindworth A."/>
            <person name="Klockow C."/>
            <person name="Richter M."/>
            <person name="Achstetter T."/>
            <person name="Glockner F.O."/>
            <person name="Harder J."/>
        </authorList>
    </citation>
    <scope>NUCLEOTIDE SEQUENCE [LARGE SCALE GENOMIC DNA]</scope>
    <source>
        <strain evidence="1">6C</strain>
    </source>
</reference>
<keyword evidence="2" id="KW-1185">Reference proteome</keyword>
<dbReference type="PATRIC" id="fig|1263867.3.peg.3672"/>
<comment type="caution">
    <text evidence="1">The sequence shown here is derived from an EMBL/GenBank/DDBJ whole genome shotgun (WGS) entry which is preliminary data.</text>
</comment>
<dbReference type="EMBL" id="ANMO01000154">
    <property type="protein sequence ID" value="EMB15840.1"/>
    <property type="molecule type" value="Genomic_DNA"/>
</dbReference>